<dbReference type="InterPro" id="IPR011042">
    <property type="entry name" value="6-blade_b-propeller_TolB-like"/>
</dbReference>
<dbReference type="PANTHER" id="PTHR36842:SF1">
    <property type="entry name" value="PROTEIN TOLB"/>
    <property type="match status" value="1"/>
</dbReference>
<keyword evidence="2" id="KW-1185">Reference proteome</keyword>
<comment type="caution">
    <text evidence="1">The sequence shown here is derived from an EMBL/GenBank/DDBJ whole genome shotgun (WGS) entry which is preliminary data.</text>
</comment>
<sequence length="426" mass="48529">MKRVLKNMAFIFILFILSYADVYAYEIKNNSVFSKEHVVAVIRKNQIWAIDVNNEKNKVLVDKGGKFSYPLISSTGYIAYRKNNDLYVSRIDFKNKSATYKVTDDVLSYIWHSNGSLLYSKDSGGLYVKDVKNNKNKILRLGKESYAKIVEGKDGIIFAEKNGIKNINGYDYQNELGIVKMNLKNNDEILIVERKPGDYVTGDLGLNPKIASVSYDGINLFIWCKPNSESASADGVELGVYNVNTGIFSRISGSKIISLVYTDNIAISPVNNNEVAIVNGYIRDMNLNKSLDVIDLSKKKIKKISPIDETIMTPYYSHDGKRILYSSALSSDSIIRWQNNMDHNIFEYDIEKSKIEKLTDKKGYWDFAPRYVNDGQDIVFLRKSRDGKLSLIIKKKNCERTVVKGILNNSNLWYYGHYDLGRVTTL</sequence>
<name>A0A7X2T0G8_9CLOT</name>
<dbReference type="AlphaFoldDB" id="A0A7X2T0G8"/>
<evidence type="ECO:0000313" key="1">
    <source>
        <dbReference type="EMBL" id="MSR90572.1"/>
    </source>
</evidence>
<organism evidence="1 2">
    <name type="scientific">Inconstantimicrobium porci</name>
    <dbReference type="NCBI Taxonomy" id="2652291"/>
    <lineage>
        <taxon>Bacteria</taxon>
        <taxon>Bacillati</taxon>
        <taxon>Bacillota</taxon>
        <taxon>Clostridia</taxon>
        <taxon>Eubacteriales</taxon>
        <taxon>Clostridiaceae</taxon>
        <taxon>Inconstantimicrobium</taxon>
    </lineage>
</organism>
<evidence type="ECO:0008006" key="3">
    <source>
        <dbReference type="Google" id="ProtNLM"/>
    </source>
</evidence>
<dbReference type="RefSeq" id="WP_154530458.1">
    <property type="nucleotide sequence ID" value="NZ_VULX01000003.1"/>
</dbReference>
<proteinExistence type="predicted"/>
<dbReference type="EMBL" id="VULX01000003">
    <property type="protein sequence ID" value="MSR90572.1"/>
    <property type="molecule type" value="Genomic_DNA"/>
</dbReference>
<protein>
    <recommendedName>
        <fullName evidence="3">Protein TolB</fullName>
    </recommendedName>
</protein>
<accession>A0A7X2T0G8</accession>
<dbReference type="PANTHER" id="PTHR36842">
    <property type="entry name" value="PROTEIN TOLB HOMOLOG"/>
    <property type="match status" value="1"/>
</dbReference>
<reference evidence="1 2" key="1">
    <citation type="submission" date="2019-08" db="EMBL/GenBank/DDBJ databases">
        <title>In-depth cultivation of the pig gut microbiome towards novel bacterial diversity and tailored functional studies.</title>
        <authorList>
            <person name="Wylensek D."/>
            <person name="Hitch T.C.A."/>
            <person name="Clavel T."/>
        </authorList>
    </citation>
    <scope>NUCLEOTIDE SEQUENCE [LARGE SCALE GENOMIC DNA]</scope>
    <source>
        <strain evidence="1 2">WCA-383-APC-5B</strain>
    </source>
</reference>
<evidence type="ECO:0000313" key="2">
    <source>
        <dbReference type="Proteomes" id="UP000460287"/>
    </source>
</evidence>
<dbReference type="SUPFAM" id="SSF82171">
    <property type="entry name" value="DPP6 N-terminal domain-like"/>
    <property type="match status" value="1"/>
</dbReference>
<gene>
    <name evidence="1" type="ORF">FYJ33_03875</name>
</gene>
<dbReference type="Proteomes" id="UP000460287">
    <property type="component" value="Unassembled WGS sequence"/>
</dbReference>
<dbReference type="Gene3D" id="2.120.10.30">
    <property type="entry name" value="TolB, C-terminal domain"/>
    <property type="match status" value="1"/>
</dbReference>